<protein>
    <submittedName>
        <fullName evidence="2">AarF domain-containing protein kinase 4</fullName>
    </submittedName>
</protein>
<dbReference type="CTD" id="32239"/>
<dbReference type="Proteomes" id="UP000694866">
    <property type="component" value="Unplaced"/>
</dbReference>
<dbReference type="PANTHER" id="PTHR43851">
    <property type="match status" value="1"/>
</dbReference>
<evidence type="ECO:0000313" key="2">
    <source>
        <dbReference type="RefSeq" id="XP_011301740.1"/>
    </source>
</evidence>
<dbReference type="GeneID" id="105265748"/>
<proteinExistence type="predicted"/>
<keyword evidence="1" id="KW-1185">Reference proteome</keyword>
<organism evidence="1 2">
    <name type="scientific">Fopius arisanus</name>
    <dbReference type="NCBI Taxonomy" id="64838"/>
    <lineage>
        <taxon>Eukaryota</taxon>
        <taxon>Metazoa</taxon>
        <taxon>Ecdysozoa</taxon>
        <taxon>Arthropoda</taxon>
        <taxon>Hexapoda</taxon>
        <taxon>Insecta</taxon>
        <taxon>Pterygota</taxon>
        <taxon>Neoptera</taxon>
        <taxon>Endopterygota</taxon>
        <taxon>Hymenoptera</taxon>
        <taxon>Apocrita</taxon>
        <taxon>Ichneumonoidea</taxon>
        <taxon>Braconidae</taxon>
        <taxon>Opiinae</taxon>
        <taxon>Fopius</taxon>
    </lineage>
</organism>
<gene>
    <name evidence="2" type="primary">Coq8</name>
</gene>
<dbReference type="OrthoDB" id="201153at2759"/>
<dbReference type="InterPro" id="IPR051409">
    <property type="entry name" value="Atypical_kinase_ADCK"/>
</dbReference>
<keyword evidence="2" id="KW-0418">Kinase</keyword>
<accession>A0A9R1T308</accession>
<dbReference type="RefSeq" id="XP_011301740.1">
    <property type="nucleotide sequence ID" value="XM_011303438.1"/>
</dbReference>
<dbReference type="GO" id="GO:0016301">
    <property type="term" value="F:kinase activity"/>
    <property type="evidence" value="ECO:0007669"/>
    <property type="project" value="UniProtKB-KW"/>
</dbReference>
<dbReference type="KEGG" id="fas:105265748"/>
<dbReference type="AlphaFoldDB" id="A0A9R1T308"/>
<dbReference type="PANTHER" id="PTHR43851:SF3">
    <property type="entry name" value="COENZYME Q8"/>
    <property type="match status" value="1"/>
</dbReference>
<sequence>MARSCGSDVIGVLRGIRTVANSIAKHQVENVQKIVDNSSVKRVTEDNIKGVAQQISEIQLSQAPEKVLSSVKELLDRVVVVEKGITELAKHFTNEITHSSASPQNPKPEDPHLEIYDPAKDAREMRSPKTSEESSFQNVVNVSREYSSVKEKIENIGGHEKMIPKIELTDREKKQLRKLEMEHESRIRTRESTPGKISWVEKTEELILKIDDEKISDTKEIPRVKPKIKPKQTLSVNARERKVPSTRIQRMVSFGTLGIGLGIGTIAEYGRRTLGIKDQGIGESLDNAFLTKANAERIVSTLCKVRGAALKIGQILSIQDTNIISPEMQKVFERVRQSADFMPTWQVQQVLVNELGPDWSRKMKLLTGYESKVMESAHVDAVMILGEVFSEKNEKYNFGGQNVTKSMQKLVPTIISHRLCPPPEEIYSIHRKLSGVFLLCAKLNVKINCRELFQDVYEKYKSGCASS</sequence>
<dbReference type="GO" id="GO:0006744">
    <property type="term" value="P:ubiquinone biosynthetic process"/>
    <property type="evidence" value="ECO:0007669"/>
    <property type="project" value="TreeGrafter"/>
</dbReference>
<evidence type="ECO:0000313" key="1">
    <source>
        <dbReference type="Proteomes" id="UP000694866"/>
    </source>
</evidence>
<reference evidence="2" key="1">
    <citation type="submission" date="2025-08" db="UniProtKB">
        <authorList>
            <consortium name="RefSeq"/>
        </authorList>
    </citation>
    <scope>IDENTIFICATION</scope>
    <source>
        <strain evidence="2">USDA-PBARC FA_bdor</strain>
        <tissue evidence="2">Whole organism</tissue>
    </source>
</reference>
<keyword evidence="2" id="KW-0808">Transferase</keyword>
<name>A0A9R1T308_9HYME</name>